<protein>
    <submittedName>
        <fullName evidence="1">Unannotated protein</fullName>
    </submittedName>
</protein>
<gene>
    <name evidence="1" type="ORF">UFOPK1726_00786</name>
</gene>
<accession>A0A6J6EX09</accession>
<name>A0A6J6EX09_9ZZZZ</name>
<dbReference type="AlphaFoldDB" id="A0A6J6EX09"/>
<proteinExistence type="predicted"/>
<organism evidence="1">
    <name type="scientific">freshwater metagenome</name>
    <dbReference type="NCBI Taxonomy" id="449393"/>
    <lineage>
        <taxon>unclassified sequences</taxon>
        <taxon>metagenomes</taxon>
        <taxon>ecological metagenomes</taxon>
    </lineage>
</organism>
<reference evidence="1" key="1">
    <citation type="submission" date="2020-05" db="EMBL/GenBank/DDBJ databases">
        <authorList>
            <person name="Chiriac C."/>
            <person name="Salcher M."/>
            <person name="Ghai R."/>
            <person name="Kavagutti S V."/>
        </authorList>
    </citation>
    <scope>NUCLEOTIDE SEQUENCE</scope>
</reference>
<evidence type="ECO:0000313" key="1">
    <source>
        <dbReference type="EMBL" id="CAB4579254.1"/>
    </source>
</evidence>
<sequence length="142" mass="14999">MPALVAAGAASLANVVAATGAGRRPVDALAQFGLAVVVRDDGITAAPIHSAASKHIRLVPRRGLLLILDQAVVADRVTKAADYRAGHGGLLDRGFLLGEHVGDDVARCVSRRDVPRTEPGPVLWGQRGDIRDKRHDPRARLV</sequence>
<dbReference type="EMBL" id="CAEZTT010000088">
    <property type="protein sequence ID" value="CAB4579254.1"/>
    <property type="molecule type" value="Genomic_DNA"/>
</dbReference>